<keyword evidence="3 6" id="KW-0812">Transmembrane</keyword>
<feature type="transmembrane region" description="Helical" evidence="6">
    <location>
        <begin position="158"/>
        <end position="176"/>
    </location>
</feature>
<evidence type="ECO:0000256" key="2">
    <source>
        <dbReference type="ARBA" id="ARBA00022475"/>
    </source>
</evidence>
<accession>I4A4S4</accession>
<keyword evidence="4 6" id="KW-1133">Transmembrane helix</keyword>
<feature type="transmembrane region" description="Helical" evidence="6">
    <location>
        <begin position="289"/>
        <end position="314"/>
    </location>
</feature>
<evidence type="ECO:0000313" key="8">
    <source>
        <dbReference type="EMBL" id="AFL98958.1"/>
    </source>
</evidence>
<evidence type="ECO:0000256" key="6">
    <source>
        <dbReference type="SAM" id="Phobius"/>
    </source>
</evidence>
<dbReference type="RefSeq" id="WP_014792452.1">
    <property type="nucleotide sequence ID" value="NC_018017.1"/>
</dbReference>
<dbReference type="GO" id="GO:0005886">
    <property type="term" value="C:plasma membrane"/>
    <property type="evidence" value="ECO:0007669"/>
    <property type="project" value="UniProtKB-SubCell"/>
</dbReference>
<protein>
    <submittedName>
        <fullName evidence="8">ABC-type transport system, involved in lipoprotein release, permease component</fullName>
    </submittedName>
</protein>
<dbReference type="InterPro" id="IPR003838">
    <property type="entry name" value="ABC3_permease_C"/>
</dbReference>
<dbReference type="OrthoDB" id="9781780at2"/>
<dbReference type="EMBL" id="CP003348">
    <property type="protein sequence ID" value="AFL98958.1"/>
    <property type="molecule type" value="Genomic_DNA"/>
</dbReference>
<dbReference type="HOGENOM" id="CLU_022800_5_0_9"/>
<dbReference type="KEGG" id="ddh:Desde_0498"/>
<evidence type="ECO:0000259" key="7">
    <source>
        <dbReference type="Pfam" id="PF02687"/>
    </source>
</evidence>
<feature type="transmembrane region" description="Helical" evidence="6">
    <location>
        <begin position="61"/>
        <end position="84"/>
    </location>
</feature>
<proteinExistence type="predicted"/>
<feature type="transmembrane region" description="Helical" evidence="6">
    <location>
        <begin position="105"/>
        <end position="138"/>
    </location>
</feature>
<dbReference type="STRING" id="756499.Desde_0498"/>
<evidence type="ECO:0000256" key="4">
    <source>
        <dbReference type="ARBA" id="ARBA00022989"/>
    </source>
</evidence>
<feature type="transmembrane region" description="Helical" evidence="6">
    <location>
        <begin position="387"/>
        <end position="409"/>
    </location>
</feature>
<name>I4A4S4_DESDJ</name>
<evidence type="ECO:0000256" key="5">
    <source>
        <dbReference type="ARBA" id="ARBA00023136"/>
    </source>
</evidence>
<keyword evidence="8" id="KW-0449">Lipoprotein</keyword>
<feature type="transmembrane region" description="Helical" evidence="6">
    <location>
        <begin position="334"/>
        <end position="356"/>
    </location>
</feature>
<keyword evidence="5 6" id="KW-0472">Membrane</keyword>
<feature type="transmembrane region" description="Helical" evidence="6">
    <location>
        <begin position="421"/>
        <end position="445"/>
    </location>
</feature>
<feature type="transmembrane region" description="Helical" evidence="6">
    <location>
        <begin position="237"/>
        <end position="260"/>
    </location>
</feature>
<dbReference type="InterPro" id="IPR052536">
    <property type="entry name" value="ABC-4_Integral_Memb_Prot"/>
</dbReference>
<evidence type="ECO:0000313" key="9">
    <source>
        <dbReference type="Proteomes" id="UP000006053"/>
    </source>
</evidence>
<feature type="transmembrane region" description="Helical" evidence="6">
    <location>
        <begin position="204"/>
        <end position="225"/>
    </location>
</feature>
<feature type="transmembrane region" description="Helical" evidence="6">
    <location>
        <begin position="20"/>
        <end position="38"/>
    </location>
</feature>
<sequence length="455" mass="49482">MSGLKLAVRNVRKSYKDYGVYFLTIIAGVAMFYIFNSLDSGSVMMDLNENQAMALLGVNKIMSYLSLFISAILGFLILYANAFLIRRRKKELGIYLILGMGKGKISRILIWETTLVGLVSLVVGVVLGIVLSQGLALLTAKLFRVSVTGFALAFSPSAVWKSALYFGIAFLLVMVFNTANISRQKLIDLIYADKKMSGFRAPRFNVSVALFIISLAILGSAYSIIIKNGMLHSGKPLMISVLLGTAGTFLFFYSFSGFFLKLVRRMEGVYFQGLNLFTLGQLNSRMNTAYVSMSFVCLMLFIAISAISVGSAVAESIRSNYGAQESSTVAGITYISLYIGIVFILACASVLAIAQLSEASDNRARYELLSKLGASGKLLAGSLFKQVSLYFALPLVLSVIHSVVAIIVASELVLRVGEVNILASCLASGLLIIALYGGYFLLTYFSSKRILTQDR</sequence>
<comment type="subcellular location">
    <subcellularLocation>
        <location evidence="1">Cell membrane</location>
        <topology evidence="1">Multi-pass membrane protein</topology>
    </subcellularLocation>
</comment>
<evidence type="ECO:0000256" key="3">
    <source>
        <dbReference type="ARBA" id="ARBA00022692"/>
    </source>
</evidence>
<feature type="domain" description="ABC3 transporter permease C-terminal" evidence="7">
    <location>
        <begin position="65"/>
        <end position="183"/>
    </location>
</feature>
<dbReference type="PANTHER" id="PTHR46795">
    <property type="entry name" value="ABC TRANSPORTER PERMEASE-RELATED-RELATED"/>
    <property type="match status" value="1"/>
</dbReference>
<reference evidence="9" key="1">
    <citation type="submission" date="2012-06" db="EMBL/GenBank/DDBJ databases">
        <title>Complete sequence of Desulfitobacterium dehalogenans ATCC 51507.</title>
        <authorList>
            <person name="Lucas S."/>
            <person name="Han J."/>
            <person name="Lapidus A."/>
            <person name="Cheng J.-F."/>
            <person name="Goodwin L."/>
            <person name="Pitluck S."/>
            <person name="Peters L."/>
            <person name="Ovchinnikova G."/>
            <person name="Teshima H."/>
            <person name="Detter J.C."/>
            <person name="Han C."/>
            <person name="Tapia R."/>
            <person name="Land M."/>
            <person name="Hauser L."/>
            <person name="Kyrpides N."/>
            <person name="Ivanova N."/>
            <person name="Pagani I."/>
            <person name="Kruse T."/>
            <person name="de Vos W.M."/>
            <person name="Smidt H."/>
            <person name="Woyke T."/>
        </authorList>
    </citation>
    <scope>NUCLEOTIDE SEQUENCE [LARGE SCALE GENOMIC DNA]</scope>
    <source>
        <strain evidence="9">ATCC 51507 / DSM 9161 / JW/IU-DC1</strain>
    </source>
</reference>
<keyword evidence="2" id="KW-1003">Cell membrane</keyword>
<dbReference type="AlphaFoldDB" id="I4A4S4"/>
<dbReference type="PANTHER" id="PTHR46795:SF3">
    <property type="entry name" value="ABC TRANSPORTER PERMEASE"/>
    <property type="match status" value="1"/>
</dbReference>
<dbReference type="eggNOG" id="COG0577">
    <property type="taxonomic scope" value="Bacteria"/>
</dbReference>
<dbReference type="Pfam" id="PF02687">
    <property type="entry name" value="FtsX"/>
    <property type="match status" value="1"/>
</dbReference>
<keyword evidence="9" id="KW-1185">Reference proteome</keyword>
<gene>
    <name evidence="8" type="ordered locus">Desde_0498</name>
</gene>
<organism evidence="8 9">
    <name type="scientific">Desulfitobacterium dehalogenans (strain ATCC 51507 / DSM 9161 / JW/IU-DC1)</name>
    <dbReference type="NCBI Taxonomy" id="756499"/>
    <lineage>
        <taxon>Bacteria</taxon>
        <taxon>Bacillati</taxon>
        <taxon>Bacillota</taxon>
        <taxon>Clostridia</taxon>
        <taxon>Eubacteriales</taxon>
        <taxon>Desulfitobacteriaceae</taxon>
        <taxon>Desulfitobacterium</taxon>
    </lineage>
</organism>
<evidence type="ECO:0000256" key="1">
    <source>
        <dbReference type="ARBA" id="ARBA00004651"/>
    </source>
</evidence>
<reference evidence="8 9" key="2">
    <citation type="journal article" date="2015" name="J. Bacteriol.">
        <title>Genomic, proteomic, and biochemical analysis of the organohalide respiratory pathway in Desulfitobacterium dehalogenans.</title>
        <authorList>
            <person name="Kruse T."/>
            <person name="van de Pas B.A."/>
            <person name="Atteia A."/>
            <person name="Krab K."/>
            <person name="Hagen W.R."/>
            <person name="Goodwin L."/>
            <person name="Chain P."/>
            <person name="Boeren S."/>
            <person name="Maphosa F."/>
            <person name="Schraa G."/>
            <person name="de Vos W.M."/>
            <person name="van der Oost J."/>
            <person name="Smidt H."/>
            <person name="Stams A.J."/>
        </authorList>
    </citation>
    <scope>NUCLEOTIDE SEQUENCE [LARGE SCALE GENOMIC DNA]</scope>
    <source>
        <strain evidence="9">ATCC 51507 / DSM 9161 / JW/IU-DC1</strain>
    </source>
</reference>
<dbReference type="Proteomes" id="UP000006053">
    <property type="component" value="Chromosome"/>
</dbReference>